<organism evidence="1 2">
    <name type="scientific">Marinomonas colpomeniae</name>
    <dbReference type="NCBI Taxonomy" id="2774408"/>
    <lineage>
        <taxon>Bacteria</taxon>
        <taxon>Pseudomonadati</taxon>
        <taxon>Pseudomonadota</taxon>
        <taxon>Gammaproteobacteria</taxon>
        <taxon>Oceanospirillales</taxon>
        <taxon>Oceanospirillaceae</taxon>
        <taxon>Marinomonas</taxon>
    </lineage>
</organism>
<evidence type="ECO:0000313" key="2">
    <source>
        <dbReference type="Proteomes" id="UP000604161"/>
    </source>
</evidence>
<dbReference type="Pfam" id="PF09982">
    <property type="entry name" value="LpxR"/>
    <property type="match status" value="1"/>
</dbReference>
<keyword evidence="2" id="KW-1185">Reference proteome</keyword>
<sequence>MQAYGDVNWVSVTLDNDFFIQEDNGYTNGIYVSTYDVYDKVSSQQEGDIWVQPLMWSMPNYSIDQAVNVYSFGQRLTTPYDISQSVPAENDLPYSAFLSFTNTYVTVGPKYADRASTTLGVVGPIALGEQSQKTIHSVISAQNPKGWDTQLNNELVFELSRGRTWRQWESNGGNADLLLGANVSLGTIKSGVSTAAIIRYGENLRSSYATVLFADSRTSNPVAVNGGWFMYSGLALKYNFNQIYTDGNTFSDSRSIDYDHNINIVSLGATYSWGEGSLAFAINRPFSLSEDETDRNLDQFNSYGTLTFAWKI</sequence>
<dbReference type="InterPro" id="IPR037107">
    <property type="entry name" value="Put_OMP_sf"/>
</dbReference>
<gene>
    <name evidence="1" type="ORF">IF202_03095</name>
</gene>
<comment type="caution">
    <text evidence="1">The sequence shown here is derived from an EMBL/GenBank/DDBJ whole genome shotgun (WGS) entry which is preliminary data.</text>
</comment>
<accession>A0ABR8NVU1</accession>
<proteinExistence type="predicted"/>
<name>A0ABR8NVU1_9GAMM</name>
<dbReference type="EMBL" id="JACYFC010000001">
    <property type="protein sequence ID" value="MBD5770023.1"/>
    <property type="molecule type" value="Genomic_DNA"/>
</dbReference>
<protein>
    <submittedName>
        <fullName evidence="1">Lipid A deacylase LpxR family protein</fullName>
    </submittedName>
</protein>
<dbReference type="Gene3D" id="2.40.128.140">
    <property type="entry name" value="Outer membrane protein"/>
    <property type="match status" value="1"/>
</dbReference>
<dbReference type="Proteomes" id="UP000604161">
    <property type="component" value="Unassembled WGS sequence"/>
</dbReference>
<reference evidence="1 2" key="1">
    <citation type="submission" date="2020-09" db="EMBL/GenBank/DDBJ databases">
        <title>Marinomonas sp. nov., isolated from the cysticercosis algae of Qingdao, China.</title>
        <authorList>
            <person name="Sun X."/>
        </authorList>
    </citation>
    <scope>NUCLEOTIDE SEQUENCE [LARGE SCALE GENOMIC DNA]</scope>
    <source>
        <strain evidence="1 2">SM2066</strain>
    </source>
</reference>
<evidence type="ECO:0000313" key="1">
    <source>
        <dbReference type="EMBL" id="MBD5770023.1"/>
    </source>
</evidence>
<dbReference type="InterPro" id="IPR018707">
    <property type="entry name" value="LpxR"/>
</dbReference>